<evidence type="ECO:0000256" key="8">
    <source>
        <dbReference type="ARBA" id="ARBA00022884"/>
    </source>
</evidence>
<evidence type="ECO:0000256" key="7">
    <source>
        <dbReference type="ARBA" id="ARBA00022801"/>
    </source>
</evidence>
<evidence type="ECO:0000256" key="11">
    <source>
        <dbReference type="RuleBase" id="RU367085"/>
    </source>
</evidence>
<name>A0A7I4YZG2_HAECO</name>
<dbReference type="PANTHER" id="PTHR12439:SF42">
    <property type="entry name" value="ENDORIBONUCLEASE-RELATED"/>
    <property type="match status" value="1"/>
</dbReference>
<dbReference type="AlphaFoldDB" id="A0A7I4YZG2"/>
<dbReference type="OMA" id="VDGQHDW"/>
<sequence>MTRIICLALLVAGVCQARNLRTFDQQVTDALNALVSLDARLDKNTVFNYQNMASTKDFTHDNAKENLITSVDSTSISGATYKTFNNLITFYQQPDVDVAEVVSSDWESATDAFLTSVMSTAVMQSAQQFLTKQGAVSDDASFKALLHSLWFTQYARDTAVGSSGFESVFSGEVKGSDVIRFNNWFRYYQQETNGAINYHGWFTKEAGVLLSLQFAWNDWKAMQTSMLLNTSPEFEMAVYTICALNGGQCEMTINNQPVAIFASTLQQNGVTVIDQCYPAISGSSPTKKPNTTTTKKQSASDPDLQTLVDNMRAADVDKAGPSDYILNWGNKESGNTKTSPNQLFTYVNEAIFQRPVYSTLIDVYNQNLFTPDVCTAEPAMSGFRKAALQQVFDTWTATNVFNLAFQYLQKKGYSHATDMTTLKTFLWNLWFGTYSRCKGPIGSSGWEHVFVGEWKDTTIDGQHDWARYYLLQKADKINYHGYYSYVGNLTGTFQYTWENQLKQKGGFLIGTSPVFDFSLLTVCALIHPGSNGCKYSIDGHPLAVTSYTQDCSAGTCLSTAYPTN</sequence>
<dbReference type="GO" id="GO:0003723">
    <property type="term" value="F:RNA binding"/>
    <property type="evidence" value="ECO:0007669"/>
    <property type="project" value="UniProtKB-UniRule"/>
</dbReference>
<evidence type="ECO:0000313" key="13">
    <source>
        <dbReference type="Proteomes" id="UP000025227"/>
    </source>
</evidence>
<keyword evidence="13" id="KW-1185">Reference proteome</keyword>
<dbReference type="OrthoDB" id="430326at2759"/>
<organism evidence="13 14">
    <name type="scientific">Haemonchus contortus</name>
    <name type="common">Barber pole worm</name>
    <dbReference type="NCBI Taxonomy" id="6289"/>
    <lineage>
        <taxon>Eukaryota</taxon>
        <taxon>Metazoa</taxon>
        <taxon>Ecdysozoa</taxon>
        <taxon>Nematoda</taxon>
        <taxon>Chromadorea</taxon>
        <taxon>Rhabditida</taxon>
        <taxon>Rhabditina</taxon>
        <taxon>Rhabditomorpha</taxon>
        <taxon>Strongyloidea</taxon>
        <taxon>Trichostrongylidae</taxon>
        <taxon>Haemonchus</taxon>
    </lineage>
</organism>
<evidence type="ECO:0000256" key="9">
    <source>
        <dbReference type="ARBA" id="ARBA00023211"/>
    </source>
</evidence>
<keyword evidence="4 11" id="KW-0540">Nuclease</keyword>
<keyword evidence="7 11" id="KW-0378">Hydrolase</keyword>
<keyword evidence="5 11" id="KW-0479">Metal-binding</keyword>
<dbReference type="GO" id="GO:0004521">
    <property type="term" value="F:RNA endonuclease activity"/>
    <property type="evidence" value="ECO:0007669"/>
    <property type="project" value="UniProtKB-UniRule"/>
</dbReference>
<keyword evidence="9 11" id="KW-0464">Manganese</keyword>
<keyword evidence="11" id="KW-0732">Signal</keyword>
<reference evidence="14" key="1">
    <citation type="submission" date="2020-12" db="UniProtKB">
        <authorList>
            <consortium name="WormBaseParasite"/>
        </authorList>
    </citation>
    <scope>IDENTIFICATION</scope>
    <source>
        <strain evidence="14">MHco3</strain>
    </source>
</reference>
<evidence type="ECO:0000256" key="5">
    <source>
        <dbReference type="ARBA" id="ARBA00022723"/>
    </source>
</evidence>
<evidence type="ECO:0000313" key="14">
    <source>
        <dbReference type="WBParaSite" id="HCON_00165100-00001"/>
    </source>
</evidence>
<feature type="signal peptide" evidence="11">
    <location>
        <begin position="1"/>
        <end position="17"/>
    </location>
</feature>
<evidence type="ECO:0000259" key="12">
    <source>
        <dbReference type="PROSITE" id="PS51959"/>
    </source>
</evidence>
<dbReference type="InterPro" id="IPR037227">
    <property type="entry name" value="EndoU-like"/>
</dbReference>
<feature type="chain" id="PRO_5029935806" evidence="11">
    <location>
        <begin position="18"/>
        <end position="564"/>
    </location>
</feature>
<protein>
    <submittedName>
        <fullName evidence="14">Endoribonuclease</fullName>
    </submittedName>
</protein>
<keyword evidence="8 11" id="KW-0694">RNA-binding</keyword>
<dbReference type="InterPro" id="IPR018998">
    <property type="entry name" value="EndoU_C"/>
</dbReference>
<evidence type="ECO:0000256" key="4">
    <source>
        <dbReference type="ARBA" id="ARBA00022722"/>
    </source>
</evidence>
<keyword evidence="10" id="KW-0456">Lyase</keyword>
<dbReference type="SUPFAM" id="SSF142877">
    <property type="entry name" value="EndoU-like"/>
    <property type="match status" value="2"/>
</dbReference>
<dbReference type="PROSITE" id="PS51959">
    <property type="entry name" value="ENDOU"/>
    <property type="match status" value="2"/>
</dbReference>
<dbReference type="Pfam" id="PF09412">
    <property type="entry name" value="XendoU"/>
    <property type="match status" value="2"/>
</dbReference>
<dbReference type="InterPro" id="IPR039787">
    <property type="entry name" value="ENDOU"/>
</dbReference>
<evidence type="ECO:0000256" key="3">
    <source>
        <dbReference type="ARBA" id="ARBA00011245"/>
    </source>
</evidence>
<comment type="similarity">
    <text evidence="2 11">Belongs to the ENDOU family.</text>
</comment>
<feature type="domain" description="EndoU" evidence="12">
    <location>
        <begin position="300"/>
        <end position="564"/>
    </location>
</feature>
<dbReference type="GO" id="GO:0016787">
    <property type="term" value="F:hydrolase activity"/>
    <property type="evidence" value="ECO:0007669"/>
    <property type="project" value="UniProtKB-KW"/>
</dbReference>
<comment type="cofactor">
    <cofactor evidence="1 11">
        <name>Mn(2+)</name>
        <dbReference type="ChEBI" id="CHEBI:29035"/>
    </cofactor>
</comment>
<keyword evidence="6 11" id="KW-0255">Endonuclease</keyword>
<dbReference type="WBParaSite" id="HCON_00165100-00001">
    <property type="protein sequence ID" value="HCON_00165100-00001"/>
    <property type="gene ID" value="HCON_00165100"/>
</dbReference>
<comment type="subunit">
    <text evidence="3 11">Monomer.</text>
</comment>
<accession>A0A7I4YZG2</accession>
<evidence type="ECO:0000256" key="1">
    <source>
        <dbReference type="ARBA" id="ARBA00001936"/>
    </source>
</evidence>
<dbReference type="CDD" id="cd21159">
    <property type="entry name" value="XendoU"/>
    <property type="match status" value="2"/>
</dbReference>
<dbReference type="PANTHER" id="PTHR12439">
    <property type="entry name" value="PLACENTAL PROTEIN 11-RELATED"/>
    <property type="match status" value="1"/>
</dbReference>
<proteinExistence type="inferred from homology"/>
<evidence type="ECO:0000256" key="10">
    <source>
        <dbReference type="ARBA" id="ARBA00023239"/>
    </source>
</evidence>
<dbReference type="GO" id="GO:0046872">
    <property type="term" value="F:metal ion binding"/>
    <property type="evidence" value="ECO:0007669"/>
    <property type="project" value="UniProtKB-UniRule"/>
</dbReference>
<evidence type="ECO:0000256" key="6">
    <source>
        <dbReference type="ARBA" id="ARBA00022759"/>
    </source>
</evidence>
<dbReference type="Proteomes" id="UP000025227">
    <property type="component" value="Unplaced"/>
</dbReference>
<feature type="domain" description="EndoU" evidence="12">
    <location>
        <begin position="23"/>
        <end position="282"/>
    </location>
</feature>
<evidence type="ECO:0000256" key="2">
    <source>
        <dbReference type="ARBA" id="ARBA00010168"/>
    </source>
</evidence>
<dbReference type="GO" id="GO:0016829">
    <property type="term" value="F:lyase activity"/>
    <property type="evidence" value="ECO:0007669"/>
    <property type="project" value="UniProtKB-KW"/>
</dbReference>